<evidence type="ECO:0000313" key="3">
    <source>
        <dbReference type="Proteomes" id="UP000555103"/>
    </source>
</evidence>
<organism evidence="2 3">
    <name type="scientific">Dysgonomonas hofstadii</name>
    <dbReference type="NCBI Taxonomy" id="637886"/>
    <lineage>
        <taxon>Bacteria</taxon>
        <taxon>Pseudomonadati</taxon>
        <taxon>Bacteroidota</taxon>
        <taxon>Bacteroidia</taxon>
        <taxon>Bacteroidales</taxon>
        <taxon>Dysgonomonadaceae</taxon>
        <taxon>Dysgonomonas</taxon>
    </lineage>
</organism>
<keyword evidence="3" id="KW-1185">Reference proteome</keyword>
<dbReference type="AlphaFoldDB" id="A0A840CPP2"/>
<evidence type="ECO:0000256" key="1">
    <source>
        <dbReference type="SAM" id="SignalP"/>
    </source>
</evidence>
<reference evidence="2 3" key="1">
    <citation type="submission" date="2020-08" db="EMBL/GenBank/DDBJ databases">
        <title>Genomic Encyclopedia of Type Strains, Phase IV (KMG-IV): sequencing the most valuable type-strain genomes for metagenomic binning, comparative biology and taxonomic classification.</title>
        <authorList>
            <person name="Goeker M."/>
        </authorList>
    </citation>
    <scope>NUCLEOTIDE SEQUENCE [LARGE SCALE GENOMIC DNA]</scope>
    <source>
        <strain evidence="2 3">DSM 104969</strain>
    </source>
</reference>
<feature type="signal peptide" evidence="1">
    <location>
        <begin position="1"/>
        <end position="25"/>
    </location>
</feature>
<feature type="chain" id="PRO_5032712516" evidence="1">
    <location>
        <begin position="26"/>
        <end position="482"/>
    </location>
</feature>
<keyword evidence="1" id="KW-0732">Signal</keyword>
<dbReference type="EMBL" id="JACIEP010000020">
    <property type="protein sequence ID" value="MBB4037980.1"/>
    <property type="molecule type" value="Genomic_DNA"/>
</dbReference>
<proteinExistence type="predicted"/>
<comment type="caution">
    <text evidence="2">The sequence shown here is derived from an EMBL/GenBank/DDBJ whole genome shotgun (WGS) entry which is preliminary data.</text>
</comment>
<evidence type="ECO:0000313" key="2">
    <source>
        <dbReference type="EMBL" id="MBB4037980.1"/>
    </source>
</evidence>
<accession>A0A840CPP2</accession>
<dbReference type="Proteomes" id="UP000555103">
    <property type="component" value="Unassembled WGS sequence"/>
</dbReference>
<dbReference type="RefSeq" id="WP_183308821.1">
    <property type="nucleotide sequence ID" value="NZ_JACIEP010000020.1"/>
</dbReference>
<name>A0A840CPP2_9BACT</name>
<gene>
    <name evidence="2" type="ORF">GGR21_003906</name>
</gene>
<sequence length="482" mass="50739">MDLNKLTTTCFVFLILFLSLSTLQAQVTIGTNKPPEKFSVLEVSTMSTKGGLRLPILTTQEKTDLAINSLTNPDEVSNAFGLTIFNKDTGCIEYWNSQKWISLCDGGSEGTVDFSNCNAITVEGVYDTDLAPKEQSLRIVVPVTITSLGTYSYTATVNNVTFQAKGTFVNFGPQDVYLYPVSTSGTVQAGVTLPATIEIGPLTEGGSIVCTNILVKFVSRKTSILTILNLTGGEDDWDITASNGGDYSANSPVGWAARWVAGTTTLSGVTKTALEYAGTAGIQIISLNPTAGGAIATLDETLADVSIVWVGANDNSNSRFNSGIVQVLTEWAKSGQGYIVTVADKIAGGAISQNLGLIIEDGASVNGFTVATNMPEVFQVTGVPYSLTNGLEVPRAGANAGYITCKGGITFLKTGSGVSPERKLGVYNPDTYTFGFADKFGSEQTASGGFTSSSTGSAALAYNLQRVLVDIWAYMLQNAPIK</sequence>
<protein>
    <submittedName>
        <fullName evidence="2">Uncharacterized protein</fullName>
    </submittedName>
</protein>